<keyword evidence="2" id="KW-0874">Quinone</keyword>
<evidence type="ECO:0000256" key="1">
    <source>
        <dbReference type="ARBA" id="ARBA00005698"/>
    </source>
</evidence>
<dbReference type="PANTHER" id="PTHR33269">
    <property type="entry name" value="NADH-UBIQUINONE OXIDOREDUCTASE CHAIN 6"/>
    <property type="match status" value="1"/>
</dbReference>
<comment type="similarity">
    <text evidence="1 2">Belongs to the complex I subunit 6 family.</text>
</comment>
<comment type="subcellular location">
    <subcellularLocation>
        <location evidence="2">Cell membrane</location>
        <topology evidence="2">Multi-pass membrane protein</topology>
    </subcellularLocation>
</comment>
<dbReference type="InterPro" id="IPR042106">
    <property type="entry name" value="Nuo/plastoQ_OxRdtase_6_NuoJ"/>
</dbReference>
<feature type="transmembrane region" description="Helical" evidence="2">
    <location>
        <begin position="135"/>
        <end position="160"/>
    </location>
</feature>
<sequence length="164" mass="16826">MTGEAIAFYVLAAITLASGVVVVRSPNIVHSAVALIPAFLGVTGVYILLGAEFVAGIQVLIYAGAITVLILFVIMLTEGGTGLRLRQVNEQETIGAMVAGVIAALLVVGITRTGWHAGMGALPAYTPGAIGQSFLGPNLLVFEGTSIVLLVSLIGAIIIARKEE</sequence>
<dbReference type="GO" id="GO:0008137">
    <property type="term" value="F:NADH dehydrogenase (ubiquinone) activity"/>
    <property type="evidence" value="ECO:0007669"/>
    <property type="project" value="UniProtKB-UniRule"/>
</dbReference>
<comment type="caution">
    <text evidence="3">The sequence shown here is derived from an EMBL/GenBank/DDBJ whole genome shotgun (WGS) entry which is preliminary data.</text>
</comment>
<comment type="function">
    <text evidence="2">NDH-1 shuttles electrons from NADH, via FMN and iron-sulfur (Fe-S) centers, to quinones in the respiratory chain. Couples the redox reaction to proton translocation (for every two electrons transferred, four hydrogen ions are translocated across the cytoplasmic membrane), and thus conserves the redox energy in a proton gradient.</text>
</comment>
<feature type="transmembrane region" description="Helical" evidence="2">
    <location>
        <begin position="6"/>
        <end position="23"/>
    </location>
</feature>
<reference evidence="3 4" key="1">
    <citation type="journal article" date="2019" name="Nat. Microbiol.">
        <title>Mediterranean grassland soil C-N compound turnover is dependent on rainfall and depth, and is mediated by genomically divergent microorganisms.</title>
        <authorList>
            <person name="Diamond S."/>
            <person name="Andeer P.F."/>
            <person name="Li Z."/>
            <person name="Crits-Christoph A."/>
            <person name="Burstein D."/>
            <person name="Anantharaman K."/>
            <person name="Lane K.R."/>
            <person name="Thomas B.C."/>
            <person name="Pan C."/>
            <person name="Northen T.R."/>
            <person name="Banfield J.F."/>
        </authorList>
    </citation>
    <scope>NUCLEOTIDE SEQUENCE [LARGE SCALE GENOMIC DNA]</scope>
    <source>
        <strain evidence="3">NP_7</strain>
    </source>
</reference>
<evidence type="ECO:0000256" key="2">
    <source>
        <dbReference type="RuleBase" id="RU004429"/>
    </source>
</evidence>
<keyword evidence="2" id="KW-0472">Membrane</keyword>
<keyword evidence="2" id="KW-0812">Transmembrane</keyword>
<dbReference type="Proteomes" id="UP000320048">
    <property type="component" value="Unassembled WGS sequence"/>
</dbReference>
<protein>
    <recommendedName>
        <fullName evidence="2">NADH-quinone oxidoreductase subunit J</fullName>
        <ecNumber evidence="2">7.1.1.-</ecNumber>
    </recommendedName>
</protein>
<dbReference type="EMBL" id="VBAO01000164">
    <property type="protein sequence ID" value="TMI81589.1"/>
    <property type="molecule type" value="Genomic_DNA"/>
</dbReference>
<dbReference type="PANTHER" id="PTHR33269:SF17">
    <property type="entry name" value="NADH-UBIQUINONE OXIDOREDUCTASE CHAIN 6"/>
    <property type="match status" value="1"/>
</dbReference>
<dbReference type="GO" id="GO:0005886">
    <property type="term" value="C:plasma membrane"/>
    <property type="evidence" value="ECO:0007669"/>
    <property type="project" value="UniProtKB-SubCell"/>
</dbReference>
<dbReference type="Gene3D" id="1.20.120.1200">
    <property type="entry name" value="NADH-ubiquinone/plastoquinone oxidoreductase chain 6, subunit NuoJ"/>
    <property type="match status" value="1"/>
</dbReference>
<dbReference type="InterPro" id="IPR001457">
    <property type="entry name" value="NADH_UbQ/plastoQ_OxRdtase_su6"/>
</dbReference>
<accession>A0A537JDH6</accession>
<dbReference type="AlphaFoldDB" id="A0A537JDH6"/>
<organism evidence="3 4">
    <name type="scientific">Candidatus Segetimicrobium genomatis</name>
    <dbReference type="NCBI Taxonomy" id="2569760"/>
    <lineage>
        <taxon>Bacteria</taxon>
        <taxon>Bacillati</taxon>
        <taxon>Candidatus Sysuimicrobiota</taxon>
        <taxon>Candidatus Sysuimicrobiia</taxon>
        <taxon>Candidatus Sysuimicrobiales</taxon>
        <taxon>Candidatus Segetimicrobiaceae</taxon>
        <taxon>Candidatus Segetimicrobium</taxon>
    </lineage>
</organism>
<gene>
    <name evidence="3" type="ORF">E6H04_06395</name>
</gene>
<keyword evidence="2" id="KW-1003">Cell membrane</keyword>
<dbReference type="GO" id="GO:0048038">
    <property type="term" value="F:quinone binding"/>
    <property type="evidence" value="ECO:0007669"/>
    <property type="project" value="UniProtKB-UniRule"/>
</dbReference>
<name>A0A537JDH6_9BACT</name>
<evidence type="ECO:0000313" key="3">
    <source>
        <dbReference type="EMBL" id="TMI81589.1"/>
    </source>
</evidence>
<feature type="transmembrane region" description="Helical" evidence="2">
    <location>
        <begin position="94"/>
        <end position="115"/>
    </location>
</feature>
<feature type="transmembrane region" description="Helical" evidence="2">
    <location>
        <begin position="28"/>
        <end position="49"/>
    </location>
</feature>
<evidence type="ECO:0000313" key="4">
    <source>
        <dbReference type="Proteomes" id="UP000320048"/>
    </source>
</evidence>
<feature type="transmembrane region" description="Helical" evidence="2">
    <location>
        <begin position="55"/>
        <end position="74"/>
    </location>
</feature>
<keyword evidence="2" id="KW-1133">Transmembrane helix</keyword>
<proteinExistence type="inferred from homology"/>
<dbReference type="EC" id="7.1.1.-" evidence="2"/>
<comment type="catalytic activity">
    <reaction evidence="2">
        <text>a quinone + NADH + 5 H(+)(in) = a quinol + NAD(+) + 4 H(+)(out)</text>
        <dbReference type="Rhea" id="RHEA:57888"/>
        <dbReference type="ChEBI" id="CHEBI:15378"/>
        <dbReference type="ChEBI" id="CHEBI:24646"/>
        <dbReference type="ChEBI" id="CHEBI:57540"/>
        <dbReference type="ChEBI" id="CHEBI:57945"/>
        <dbReference type="ChEBI" id="CHEBI:132124"/>
    </reaction>
</comment>
<keyword evidence="2" id="KW-0520">NAD</keyword>
<dbReference type="Pfam" id="PF00499">
    <property type="entry name" value="Oxidored_q3"/>
    <property type="match status" value="1"/>
</dbReference>